<reference evidence="7" key="2">
    <citation type="submission" date="2012-08" db="EMBL/GenBank/DDBJ databases">
        <title>Finished genome of Desulfosporosinus meridiei DSM 13257.</title>
        <authorList>
            <person name="Huntemann M."/>
            <person name="Wei C.-L."/>
            <person name="Han J."/>
            <person name="Detter J.C."/>
            <person name="Han C."/>
            <person name="Davenport K."/>
            <person name="Daligault H."/>
            <person name="Erkkila T."/>
            <person name="Gu W."/>
            <person name="Munk A.C.C."/>
            <person name="Teshima H."/>
            <person name="Xu Y."/>
            <person name="Chain P."/>
            <person name="Tapia R."/>
            <person name="Chen A."/>
            <person name="Krypides N."/>
            <person name="Mavromatis K."/>
            <person name="Markowitz V."/>
            <person name="Szeto E."/>
            <person name="Ivanova N."/>
            <person name="Mikhailova N."/>
            <person name="Ovchinnikova G."/>
            <person name="Pagani I."/>
            <person name="Pati A."/>
            <person name="Goodwin L."/>
            <person name="Peters L."/>
            <person name="Pitluck S."/>
            <person name="Woyke T."/>
            <person name="Pester M."/>
            <person name="Spring S."/>
            <person name="Ollivier B."/>
            <person name="Rattei T."/>
            <person name="Klenk H.-P."/>
            <person name="Wagner M."/>
            <person name="Loy A."/>
        </authorList>
    </citation>
    <scope>NUCLEOTIDE SEQUENCE [LARGE SCALE GENOMIC DNA]</scope>
    <source>
        <strain evidence="7">ATCC BAA-275 / DSM 13257 / NCIMB 13706 / S10</strain>
    </source>
</reference>
<proteinExistence type="inferred from homology"/>
<name>J7IYC8_DESMD</name>
<evidence type="ECO:0000259" key="5">
    <source>
        <dbReference type="Pfam" id="PF12146"/>
    </source>
</evidence>
<dbReference type="Proteomes" id="UP000005262">
    <property type="component" value="Chromosome"/>
</dbReference>
<organism evidence="6 7">
    <name type="scientific">Desulfosporosinus meridiei (strain ATCC BAA-275 / DSM 13257 / KCTC 12902 / NCIMB 13706 / S10)</name>
    <dbReference type="NCBI Taxonomy" id="768704"/>
    <lineage>
        <taxon>Bacteria</taxon>
        <taxon>Bacillati</taxon>
        <taxon>Bacillota</taxon>
        <taxon>Clostridia</taxon>
        <taxon>Eubacteriales</taxon>
        <taxon>Desulfitobacteriaceae</taxon>
        <taxon>Desulfosporosinus</taxon>
    </lineage>
</organism>
<evidence type="ECO:0000313" key="6">
    <source>
        <dbReference type="EMBL" id="AFQ44108.1"/>
    </source>
</evidence>
<dbReference type="AlphaFoldDB" id="J7IYC8"/>
<comment type="catalytic activity">
    <reaction evidence="1">
        <text>Hydrolyzes glycerol monoesters of long-chain fatty acids.</text>
        <dbReference type="EC" id="3.1.1.23"/>
    </reaction>
</comment>
<gene>
    <name evidence="6" type="ordered locus">Desmer_2169</name>
</gene>
<sequence length="292" mass="32903">MRVRFGRADNMKYTEFEFKTNDGTKLFAREWQPVSSRLRGVVFLVHGLGEHSGRYANLALKLTQAGVALSAFDQRGHGKSQGQRGHSPSFDRLLDDITCFKNERSKCLPGLPSFLYGHSLGGNLVLNYVLRRQPQFSGVVVTSPWLKLGVEPPTLLRVLVRFLSKLWPTFTISSGLLLDALSHDPKVIKAYQEDPYIHNKISLGLLTAMDCAGLWAIKNANQFNLPLLLMHGGGDKITSPEGSKEFAASVPENCTLKIWRDLFHELHNEPSKEEILNYVINWLETQSKRQDQ</sequence>
<evidence type="ECO:0000256" key="1">
    <source>
        <dbReference type="ARBA" id="ARBA00001613"/>
    </source>
</evidence>
<dbReference type="Gene3D" id="3.40.50.1820">
    <property type="entry name" value="alpha/beta hydrolase"/>
    <property type="match status" value="1"/>
</dbReference>
<dbReference type="InterPro" id="IPR051044">
    <property type="entry name" value="MAG_DAG_Lipase"/>
</dbReference>
<reference evidence="6 7" key="1">
    <citation type="journal article" date="2012" name="J. Bacteriol.">
        <title>Complete genome sequences of Desulfosporosinus orientis DSM765T, Desulfosporosinus youngiae DSM17734T, Desulfosporosinus meridiei DSM13257T, and Desulfosporosinus acidiphilus DSM22704T.</title>
        <authorList>
            <person name="Pester M."/>
            <person name="Brambilla E."/>
            <person name="Alazard D."/>
            <person name="Rattei T."/>
            <person name="Weinmaier T."/>
            <person name="Han J."/>
            <person name="Lucas S."/>
            <person name="Lapidus A."/>
            <person name="Cheng J.F."/>
            <person name="Goodwin L."/>
            <person name="Pitluck S."/>
            <person name="Peters L."/>
            <person name="Ovchinnikova G."/>
            <person name="Teshima H."/>
            <person name="Detter J.C."/>
            <person name="Han C.S."/>
            <person name="Tapia R."/>
            <person name="Land M.L."/>
            <person name="Hauser L."/>
            <person name="Kyrpides N.C."/>
            <person name="Ivanova N.N."/>
            <person name="Pagani I."/>
            <person name="Huntmann M."/>
            <person name="Wei C.L."/>
            <person name="Davenport K.W."/>
            <person name="Daligault H."/>
            <person name="Chain P.S."/>
            <person name="Chen A."/>
            <person name="Mavromatis K."/>
            <person name="Markowitz V."/>
            <person name="Szeto E."/>
            <person name="Mikhailova N."/>
            <person name="Pati A."/>
            <person name="Wagner M."/>
            <person name="Woyke T."/>
            <person name="Ollivier B."/>
            <person name="Klenk H.P."/>
            <person name="Spring S."/>
            <person name="Loy A."/>
        </authorList>
    </citation>
    <scope>NUCLEOTIDE SEQUENCE [LARGE SCALE GENOMIC DNA]</scope>
    <source>
        <strain evidence="7">ATCC BAA-275 / DSM 13257 / NCIMB 13706 / S10</strain>
    </source>
</reference>
<dbReference type="HOGENOM" id="CLU_026209_7_2_9"/>
<evidence type="ECO:0000256" key="4">
    <source>
        <dbReference type="ARBA" id="ARBA00071261"/>
    </source>
</evidence>
<dbReference type="FunFam" id="3.40.50.1820:FF:000117">
    <property type="entry name" value="Monoglyceride lipase, putative"/>
    <property type="match status" value="1"/>
</dbReference>
<keyword evidence="7" id="KW-1185">Reference proteome</keyword>
<dbReference type="SUPFAM" id="SSF53474">
    <property type="entry name" value="alpha/beta-Hydrolases"/>
    <property type="match status" value="1"/>
</dbReference>
<dbReference type="EC" id="3.1.1.23" evidence="3"/>
<dbReference type="KEGG" id="dmi:Desmer_2169"/>
<accession>J7IYC8</accession>
<feature type="domain" description="Serine aminopeptidase S33" evidence="5">
    <location>
        <begin position="38"/>
        <end position="270"/>
    </location>
</feature>
<dbReference type="GO" id="GO:0047372">
    <property type="term" value="F:monoacylglycerol lipase activity"/>
    <property type="evidence" value="ECO:0007669"/>
    <property type="project" value="UniProtKB-EC"/>
</dbReference>
<evidence type="ECO:0000313" key="7">
    <source>
        <dbReference type="Proteomes" id="UP000005262"/>
    </source>
</evidence>
<dbReference type="PANTHER" id="PTHR11614">
    <property type="entry name" value="PHOSPHOLIPASE-RELATED"/>
    <property type="match status" value="1"/>
</dbReference>
<dbReference type="eggNOG" id="COG2267">
    <property type="taxonomic scope" value="Bacteria"/>
</dbReference>
<evidence type="ECO:0000256" key="2">
    <source>
        <dbReference type="ARBA" id="ARBA00008645"/>
    </source>
</evidence>
<evidence type="ECO:0000256" key="3">
    <source>
        <dbReference type="ARBA" id="ARBA00013254"/>
    </source>
</evidence>
<dbReference type="Pfam" id="PF12146">
    <property type="entry name" value="Hydrolase_4"/>
    <property type="match status" value="1"/>
</dbReference>
<protein>
    <recommendedName>
        <fullName evidence="4">Monoacylglycerol lipase</fullName>
        <ecNumber evidence="3">3.1.1.23</ecNumber>
    </recommendedName>
</protein>
<dbReference type="InterPro" id="IPR029058">
    <property type="entry name" value="AB_hydrolase_fold"/>
</dbReference>
<dbReference type="STRING" id="768704.Desmer_2169"/>
<dbReference type="InterPro" id="IPR022742">
    <property type="entry name" value="Hydrolase_4"/>
</dbReference>
<dbReference type="EMBL" id="CP003629">
    <property type="protein sequence ID" value="AFQ44108.1"/>
    <property type="molecule type" value="Genomic_DNA"/>
</dbReference>
<comment type="similarity">
    <text evidence="2">Belongs to the AB hydrolase superfamily.</text>
</comment>